<keyword evidence="7" id="KW-0805">Transcription regulation</keyword>
<keyword evidence="9" id="KW-0804">Transcription</keyword>
<feature type="domain" description="C2H2-type" evidence="13">
    <location>
        <begin position="280"/>
        <end position="298"/>
    </location>
</feature>
<feature type="compositionally biased region" description="Basic and acidic residues" evidence="12">
    <location>
        <begin position="126"/>
        <end position="135"/>
    </location>
</feature>
<dbReference type="SMART" id="SM00355">
    <property type="entry name" value="ZnF_C2H2"/>
    <property type="match status" value="3"/>
</dbReference>
<dbReference type="OrthoDB" id="6077919at2759"/>
<keyword evidence="3" id="KW-0479">Metal-binding</keyword>
<sequence length="310" mass="35695">MIESEHEQDIEEVEDDSVNDNDDDKFIFINDVDLVDDSQAEDDDDSRIIDPIVYHQAKTNEYKKEQCSQENDYDDDDDEGCILLSDVILQDDDYDNNDNYDSELDEELAEYEWTALNSIDYDDDDDGHKEEEAKPVKRKNPHGVDLKAVSDPAPKLKPVFDVPRPQDSCVPRSKNKRCLMLSEVSCRTVTAADNSGLAIGELVPPPSDQNSTPGQDVRVSRCFYKCLLCEHKSGSRHKLLVHYRKHSREKPFPCKYCGKLFRQNHHLTDHARMHTGERPYKCKNCDKSFVRLHHLKRHSTGPRACKVIVE</sequence>
<dbReference type="PROSITE" id="PS00028">
    <property type="entry name" value="ZINC_FINGER_C2H2_1"/>
    <property type="match status" value="1"/>
</dbReference>
<dbReference type="PROSITE" id="PS50157">
    <property type="entry name" value="ZINC_FINGER_C2H2_2"/>
    <property type="match status" value="3"/>
</dbReference>
<evidence type="ECO:0000256" key="10">
    <source>
        <dbReference type="ARBA" id="ARBA00023242"/>
    </source>
</evidence>
<dbReference type="Proteomes" id="UP000291343">
    <property type="component" value="Unassembled WGS sequence"/>
</dbReference>
<dbReference type="EMBL" id="QKKF02000132">
    <property type="protein sequence ID" value="RZF49260.1"/>
    <property type="molecule type" value="Genomic_DNA"/>
</dbReference>
<dbReference type="AlphaFoldDB" id="A0A482XVZ3"/>
<keyword evidence="5 11" id="KW-0863">Zinc-finger</keyword>
<dbReference type="GO" id="GO:0000981">
    <property type="term" value="F:DNA-binding transcription factor activity, RNA polymerase II-specific"/>
    <property type="evidence" value="ECO:0007669"/>
    <property type="project" value="TreeGrafter"/>
</dbReference>
<name>A0A482XVZ3_LAOST</name>
<comment type="similarity">
    <text evidence="2">Belongs to the krueppel C2H2-type zinc-finger protein family.</text>
</comment>
<evidence type="ECO:0000256" key="9">
    <source>
        <dbReference type="ARBA" id="ARBA00023163"/>
    </source>
</evidence>
<evidence type="ECO:0000259" key="13">
    <source>
        <dbReference type="PROSITE" id="PS50157"/>
    </source>
</evidence>
<evidence type="ECO:0000256" key="11">
    <source>
        <dbReference type="PROSITE-ProRule" id="PRU00042"/>
    </source>
</evidence>
<dbReference type="SMR" id="A0A482XVZ3"/>
<dbReference type="GO" id="GO:0000978">
    <property type="term" value="F:RNA polymerase II cis-regulatory region sequence-specific DNA binding"/>
    <property type="evidence" value="ECO:0007669"/>
    <property type="project" value="TreeGrafter"/>
</dbReference>
<evidence type="ECO:0000256" key="3">
    <source>
        <dbReference type="ARBA" id="ARBA00022723"/>
    </source>
</evidence>
<dbReference type="GO" id="GO:0008270">
    <property type="term" value="F:zinc ion binding"/>
    <property type="evidence" value="ECO:0007669"/>
    <property type="project" value="UniProtKB-KW"/>
</dbReference>
<keyword evidence="4" id="KW-0677">Repeat</keyword>
<feature type="region of interest" description="Disordered" evidence="12">
    <location>
        <begin position="119"/>
        <end position="160"/>
    </location>
</feature>
<comment type="caution">
    <text evidence="14">The sequence shown here is derived from an EMBL/GenBank/DDBJ whole genome shotgun (WGS) entry which is preliminary data.</text>
</comment>
<dbReference type="InterPro" id="IPR036236">
    <property type="entry name" value="Znf_C2H2_sf"/>
</dbReference>
<organism evidence="14 15">
    <name type="scientific">Laodelphax striatellus</name>
    <name type="common">Small brown planthopper</name>
    <name type="synonym">Delphax striatella</name>
    <dbReference type="NCBI Taxonomy" id="195883"/>
    <lineage>
        <taxon>Eukaryota</taxon>
        <taxon>Metazoa</taxon>
        <taxon>Ecdysozoa</taxon>
        <taxon>Arthropoda</taxon>
        <taxon>Hexapoda</taxon>
        <taxon>Insecta</taxon>
        <taxon>Pterygota</taxon>
        <taxon>Neoptera</taxon>
        <taxon>Paraneoptera</taxon>
        <taxon>Hemiptera</taxon>
        <taxon>Auchenorrhyncha</taxon>
        <taxon>Fulgoroidea</taxon>
        <taxon>Delphacidae</taxon>
        <taxon>Criomorphinae</taxon>
        <taxon>Laodelphax</taxon>
    </lineage>
</organism>
<dbReference type="PANTHER" id="PTHR23235">
    <property type="entry name" value="KRUEPPEL-LIKE TRANSCRIPTION FACTOR"/>
    <property type="match status" value="1"/>
</dbReference>
<keyword evidence="15" id="KW-1185">Reference proteome</keyword>
<feature type="compositionally biased region" description="Acidic residues" evidence="12">
    <location>
        <begin position="8"/>
        <end position="23"/>
    </location>
</feature>
<evidence type="ECO:0000256" key="2">
    <source>
        <dbReference type="ARBA" id="ARBA00006991"/>
    </source>
</evidence>
<evidence type="ECO:0000313" key="14">
    <source>
        <dbReference type="EMBL" id="RZF49260.1"/>
    </source>
</evidence>
<evidence type="ECO:0000256" key="1">
    <source>
        <dbReference type="ARBA" id="ARBA00004123"/>
    </source>
</evidence>
<dbReference type="FunFam" id="3.30.160.60:FF:001498">
    <property type="entry name" value="Zinc finger protein 404"/>
    <property type="match status" value="1"/>
</dbReference>
<feature type="domain" description="C2H2-type" evidence="13">
    <location>
        <begin position="252"/>
        <end position="279"/>
    </location>
</feature>
<dbReference type="Pfam" id="PF00096">
    <property type="entry name" value="zf-C2H2"/>
    <property type="match status" value="2"/>
</dbReference>
<dbReference type="STRING" id="195883.A0A482XVZ3"/>
<dbReference type="PANTHER" id="PTHR23235:SF120">
    <property type="entry name" value="KRUPPEL-LIKE FACTOR 15"/>
    <property type="match status" value="1"/>
</dbReference>
<keyword evidence="8" id="KW-0238">DNA-binding</keyword>
<dbReference type="Gene3D" id="3.30.160.60">
    <property type="entry name" value="Classic Zinc Finger"/>
    <property type="match status" value="3"/>
</dbReference>
<accession>A0A482XVZ3</accession>
<keyword evidence="10" id="KW-0539">Nucleus</keyword>
<evidence type="ECO:0000256" key="8">
    <source>
        <dbReference type="ARBA" id="ARBA00023125"/>
    </source>
</evidence>
<dbReference type="FunFam" id="3.30.160.60:FF:000382">
    <property type="entry name" value="zinc finger protein 35 isoform X4"/>
    <property type="match status" value="1"/>
</dbReference>
<feature type="region of interest" description="Disordered" evidence="12">
    <location>
        <begin position="1"/>
        <end position="24"/>
    </location>
</feature>
<dbReference type="GO" id="GO:0005634">
    <property type="term" value="C:nucleus"/>
    <property type="evidence" value="ECO:0007669"/>
    <property type="project" value="UniProtKB-SubCell"/>
</dbReference>
<dbReference type="InParanoid" id="A0A482XVZ3"/>
<proteinExistence type="inferred from homology"/>
<reference evidence="14 15" key="1">
    <citation type="journal article" date="2017" name="Gigascience">
        <title>Genome sequence of the small brown planthopper, Laodelphax striatellus.</title>
        <authorList>
            <person name="Zhu J."/>
            <person name="Jiang F."/>
            <person name="Wang X."/>
            <person name="Yang P."/>
            <person name="Bao Y."/>
            <person name="Zhao W."/>
            <person name="Wang W."/>
            <person name="Lu H."/>
            <person name="Wang Q."/>
            <person name="Cui N."/>
            <person name="Li J."/>
            <person name="Chen X."/>
            <person name="Luo L."/>
            <person name="Yu J."/>
            <person name="Kang L."/>
            <person name="Cui F."/>
        </authorList>
    </citation>
    <scope>NUCLEOTIDE SEQUENCE [LARGE SCALE GENOMIC DNA]</scope>
    <source>
        <strain evidence="14">Lst14</strain>
    </source>
</reference>
<protein>
    <recommendedName>
        <fullName evidence="13">C2H2-type domain-containing protein</fullName>
    </recommendedName>
</protein>
<evidence type="ECO:0000256" key="5">
    <source>
        <dbReference type="ARBA" id="ARBA00022771"/>
    </source>
</evidence>
<comment type="subcellular location">
    <subcellularLocation>
        <location evidence="1">Nucleus</location>
    </subcellularLocation>
</comment>
<evidence type="ECO:0000256" key="7">
    <source>
        <dbReference type="ARBA" id="ARBA00023015"/>
    </source>
</evidence>
<evidence type="ECO:0000313" key="15">
    <source>
        <dbReference type="Proteomes" id="UP000291343"/>
    </source>
</evidence>
<dbReference type="SUPFAM" id="SSF57667">
    <property type="entry name" value="beta-beta-alpha zinc fingers"/>
    <property type="match status" value="1"/>
</dbReference>
<keyword evidence="6" id="KW-0862">Zinc</keyword>
<gene>
    <name evidence="14" type="ORF">LSTR_LSTR002881</name>
</gene>
<feature type="domain" description="C2H2-type" evidence="13">
    <location>
        <begin position="224"/>
        <end position="251"/>
    </location>
</feature>
<evidence type="ECO:0000256" key="6">
    <source>
        <dbReference type="ARBA" id="ARBA00022833"/>
    </source>
</evidence>
<evidence type="ECO:0000256" key="4">
    <source>
        <dbReference type="ARBA" id="ARBA00022737"/>
    </source>
</evidence>
<dbReference type="InterPro" id="IPR013087">
    <property type="entry name" value="Znf_C2H2_type"/>
</dbReference>
<evidence type="ECO:0000256" key="12">
    <source>
        <dbReference type="SAM" id="MobiDB-lite"/>
    </source>
</evidence>